<evidence type="ECO:0000256" key="6">
    <source>
        <dbReference type="PROSITE-ProRule" id="PRU01240"/>
    </source>
</evidence>
<dbReference type="GO" id="GO:0006508">
    <property type="term" value="P:proteolysis"/>
    <property type="evidence" value="ECO:0007669"/>
    <property type="project" value="UniProtKB-KW"/>
</dbReference>
<evidence type="ECO:0000256" key="5">
    <source>
        <dbReference type="PIRSR" id="PIRSR615500-1"/>
    </source>
</evidence>
<feature type="chain" id="PRO_5039194108" evidence="8">
    <location>
        <begin position="26"/>
        <end position="492"/>
    </location>
</feature>
<dbReference type="InterPro" id="IPR000209">
    <property type="entry name" value="Peptidase_S8/S53_dom"/>
</dbReference>
<protein>
    <submittedName>
        <fullName evidence="10">Subtilisin family serine protease</fullName>
    </submittedName>
</protein>
<feature type="compositionally biased region" description="Polar residues" evidence="7">
    <location>
        <begin position="315"/>
        <end position="333"/>
    </location>
</feature>
<keyword evidence="11" id="KW-1185">Reference proteome</keyword>
<dbReference type="PANTHER" id="PTHR43806:SF11">
    <property type="entry name" value="CEREVISIN-RELATED"/>
    <property type="match status" value="1"/>
</dbReference>
<feature type="active site" description="Charge relay system" evidence="5 6">
    <location>
        <position position="209"/>
    </location>
</feature>
<dbReference type="InterPro" id="IPR022398">
    <property type="entry name" value="Peptidase_S8_His-AS"/>
</dbReference>
<sequence>MVRRSPLRIAGTALALTLAAPAVTAAAAPAQQTTAAPAHFMVLGPTGEGLDVTADSVEAAGGAVVRSWPEIGVIAATSTEVGFAADLRGEPAVQGVGASRNLVARMPDENSTNRFEKVDGTVEATTAAAKPGAEPLEPEQWDMRMIGAPKAHQVSRGSQDVTVGVLDYGIDPNHPDLAPNLDESKSVSCVDGVPDRSVEAWGPEAGQDHGTHVAGTIAAARNGLGIAGVAPNVNLASIRVITDEGFIYPSAAVCGFMWSAQHGIDVTNNSYFVDPWYFWCQRDPDQAAVAEAVRRSVAYAQGHDVVNVVAAGNSNQDLSKPIRDTNSPNNGGPTQDRLAGPGCTQLPGELPGVVTVSSVGADTEKSYFSNYGLGSVDVTAPGGDSEQIPEKAPSRNGLILSSVPGGGWGYMQGTSMASPHTVGVAALLRSAHPDWTAAQVKGALKAQADTLPCPKSYDTDGDGKQDAKCRGGKTGAGFFGAGLVNALDAVRG</sequence>
<dbReference type="InterPro" id="IPR015500">
    <property type="entry name" value="Peptidase_S8_subtilisin-rel"/>
</dbReference>
<evidence type="ECO:0000256" key="2">
    <source>
        <dbReference type="ARBA" id="ARBA00022670"/>
    </source>
</evidence>
<evidence type="ECO:0000259" key="9">
    <source>
        <dbReference type="Pfam" id="PF00082"/>
    </source>
</evidence>
<feature type="domain" description="Peptidase S8/S53" evidence="9">
    <location>
        <begin position="159"/>
        <end position="454"/>
    </location>
</feature>
<proteinExistence type="inferred from homology"/>
<dbReference type="Gene3D" id="3.40.50.200">
    <property type="entry name" value="Peptidase S8/S53 domain"/>
    <property type="match status" value="1"/>
</dbReference>
<dbReference type="Pfam" id="PF00082">
    <property type="entry name" value="Peptidase_S8"/>
    <property type="match status" value="1"/>
</dbReference>
<dbReference type="PRINTS" id="PR00723">
    <property type="entry name" value="SUBTILISIN"/>
</dbReference>
<dbReference type="EMBL" id="JACGWZ010000001">
    <property type="protein sequence ID" value="MBA8822758.1"/>
    <property type="molecule type" value="Genomic_DNA"/>
</dbReference>
<dbReference type="PANTHER" id="PTHR43806">
    <property type="entry name" value="PEPTIDASE S8"/>
    <property type="match status" value="1"/>
</dbReference>
<dbReference type="AlphaFoldDB" id="A0A839DVB5"/>
<evidence type="ECO:0000256" key="7">
    <source>
        <dbReference type="SAM" id="MobiDB-lite"/>
    </source>
</evidence>
<evidence type="ECO:0000313" key="10">
    <source>
        <dbReference type="EMBL" id="MBA8822758.1"/>
    </source>
</evidence>
<evidence type="ECO:0000256" key="3">
    <source>
        <dbReference type="ARBA" id="ARBA00022801"/>
    </source>
</evidence>
<dbReference type="Proteomes" id="UP000569329">
    <property type="component" value="Unassembled WGS sequence"/>
</dbReference>
<organism evidence="10 11">
    <name type="scientific">Halosaccharopolyspora lacisalsi</name>
    <dbReference type="NCBI Taxonomy" id="1000566"/>
    <lineage>
        <taxon>Bacteria</taxon>
        <taxon>Bacillati</taxon>
        <taxon>Actinomycetota</taxon>
        <taxon>Actinomycetes</taxon>
        <taxon>Pseudonocardiales</taxon>
        <taxon>Pseudonocardiaceae</taxon>
        <taxon>Halosaccharopolyspora</taxon>
    </lineage>
</organism>
<dbReference type="SUPFAM" id="SSF52743">
    <property type="entry name" value="Subtilisin-like"/>
    <property type="match status" value="1"/>
</dbReference>
<feature type="active site" description="Charge relay system" evidence="5 6">
    <location>
        <position position="415"/>
    </location>
</feature>
<accession>A0A839DVB5</accession>
<dbReference type="InterPro" id="IPR023828">
    <property type="entry name" value="Peptidase_S8_Ser-AS"/>
</dbReference>
<dbReference type="PROSITE" id="PS00137">
    <property type="entry name" value="SUBTILASE_HIS"/>
    <property type="match status" value="1"/>
</dbReference>
<dbReference type="PROSITE" id="PS51892">
    <property type="entry name" value="SUBTILASE"/>
    <property type="match status" value="1"/>
</dbReference>
<feature type="signal peptide" evidence="8">
    <location>
        <begin position="1"/>
        <end position="25"/>
    </location>
</feature>
<dbReference type="InterPro" id="IPR050131">
    <property type="entry name" value="Peptidase_S8_subtilisin-like"/>
</dbReference>
<gene>
    <name evidence="10" type="ORF">FHX42_000087</name>
</gene>
<feature type="active site" description="Charge relay system" evidence="5 6">
    <location>
        <position position="167"/>
    </location>
</feature>
<comment type="caution">
    <text evidence="10">The sequence shown here is derived from an EMBL/GenBank/DDBJ whole genome shotgun (WGS) entry which is preliminary data.</text>
</comment>
<comment type="similarity">
    <text evidence="1 6">Belongs to the peptidase S8 family.</text>
</comment>
<keyword evidence="4 6" id="KW-0720">Serine protease</keyword>
<name>A0A839DVB5_9PSEU</name>
<dbReference type="PROSITE" id="PS00138">
    <property type="entry name" value="SUBTILASE_SER"/>
    <property type="match status" value="1"/>
</dbReference>
<reference evidence="10 11" key="1">
    <citation type="submission" date="2020-07" db="EMBL/GenBank/DDBJ databases">
        <title>Sequencing the genomes of 1000 actinobacteria strains.</title>
        <authorList>
            <person name="Klenk H.-P."/>
        </authorList>
    </citation>
    <scope>NUCLEOTIDE SEQUENCE [LARGE SCALE GENOMIC DNA]</scope>
    <source>
        <strain evidence="10 11">DSM 45975</strain>
    </source>
</reference>
<keyword evidence="8" id="KW-0732">Signal</keyword>
<evidence type="ECO:0000313" key="11">
    <source>
        <dbReference type="Proteomes" id="UP000569329"/>
    </source>
</evidence>
<evidence type="ECO:0000256" key="8">
    <source>
        <dbReference type="SAM" id="SignalP"/>
    </source>
</evidence>
<feature type="region of interest" description="Disordered" evidence="7">
    <location>
        <begin position="315"/>
        <end position="338"/>
    </location>
</feature>
<dbReference type="InterPro" id="IPR036852">
    <property type="entry name" value="Peptidase_S8/S53_dom_sf"/>
</dbReference>
<dbReference type="GO" id="GO:0004252">
    <property type="term" value="F:serine-type endopeptidase activity"/>
    <property type="evidence" value="ECO:0007669"/>
    <property type="project" value="UniProtKB-UniRule"/>
</dbReference>
<evidence type="ECO:0000256" key="4">
    <source>
        <dbReference type="ARBA" id="ARBA00022825"/>
    </source>
</evidence>
<keyword evidence="2 6" id="KW-0645">Protease</keyword>
<evidence type="ECO:0000256" key="1">
    <source>
        <dbReference type="ARBA" id="ARBA00011073"/>
    </source>
</evidence>
<keyword evidence="3 6" id="KW-0378">Hydrolase</keyword>